<keyword evidence="3" id="KW-1185">Reference proteome</keyword>
<name>A0ABU8XJA7_9BURK</name>
<keyword evidence="1" id="KW-0812">Transmembrane</keyword>
<comment type="caution">
    <text evidence="2">The sequence shown here is derived from an EMBL/GenBank/DDBJ whole genome shotgun (WGS) entry which is preliminary data.</text>
</comment>
<dbReference type="Proteomes" id="UP001367030">
    <property type="component" value="Unassembled WGS sequence"/>
</dbReference>
<protein>
    <submittedName>
        <fullName evidence="2">Uncharacterized protein</fullName>
    </submittedName>
</protein>
<reference evidence="2 3" key="1">
    <citation type="submission" date="2024-03" db="EMBL/GenBank/DDBJ databases">
        <title>Novel species of the genus Variovorax.</title>
        <authorList>
            <person name="Liu Q."/>
            <person name="Xin Y.-H."/>
        </authorList>
    </citation>
    <scope>NUCLEOTIDE SEQUENCE [LARGE SCALE GENOMIC DNA]</scope>
    <source>
        <strain evidence="2 3">KACC 18901</strain>
    </source>
</reference>
<dbReference type="EMBL" id="JBBKZS010000037">
    <property type="protein sequence ID" value="MEJ8859784.1"/>
    <property type="molecule type" value="Genomic_DNA"/>
</dbReference>
<organism evidence="2 3">
    <name type="scientific">Variovorax robiniae</name>
    <dbReference type="NCBI Taxonomy" id="1836199"/>
    <lineage>
        <taxon>Bacteria</taxon>
        <taxon>Pseudomonadati</taxon>
        <taxon>Pseudomonadota</taxon>
        <taxon>Betaproteobacteria</taxon>
        <taxon>Burkholderiales</taxon>
        <taxon>Comamonadaceae</taxon>
        <taxon>Variovorax</taxon>
    </lineage>
</organism>
<evidence type="ECO:0000256" key="1">
    <source>
        <dbReference type="SAM" id="Phobius"/>
    </source>
</evidence>
<keyword evidence="1" id="KW-1133">Transmembrane helix</keyword>
<sequence>MKKQAQGSEEWWHERPTRTAELSTNYQSLGDAGAKPCHVWTKAGLVVGLMFALVLSLVSMMARA</sequence>
<evidence type="ECO:0000313" key="3">
    <source>
        <dbReference type="Proteomes" id="UP001367030"/>
    </source>
</evidence>
<dbReference type="RefSeq" id="WP_340339819.1">
    <property type="nucleotide sequence ID" value="NZ_JBBKZS010000037.1"/>
</dbReference>
<accession>A0ABU8XJA7</accession>
<proteinExistence type="predicted"/>
<gene>
    <name evidence="2" type="ORF">WKW79_34885</name>
</gene>
<keyword evidence="1" id="KW-0472">Membrane</keyword>
<feature type="transmembrane region" description="Helical" evidence="1">
    <location>
        <begin position="43"/>
        <end position="62"/>
    </location>
</feature>
<evidence type="ECO:0000313" key="2">
    <source>
        <dbReference type="EMBL" id="MEJ8859784.1"/>
    </source>
</evidence>